<sequence>MSAPLPDRPGSSAATGAEAPGLVITWAPWLRIFHVLGLIALGLLGMFYLGGLLLAAITALHDEENQLALLFGSLAATWLLLFTALWLLAFRSTRAALILSDDAITIRGTYRTRVIPWEQVARIEQHDGWYWRRAVRVVTHEGQSWISTVTSYQYVIMRGEPWHPHSSPDGAGPLEAPVRAAIAAHQRWLAAHRR</sequence>
<keyword evidence="1" id="KW-1133">Transmembrane helix</keyword>
<reference evidence="3" key="1">
    <citation type="submission" date="2022-02" db="EMBL/GenBank/DDBJ databases">
        <authorList>
            <person name="Lee M."/>
            <person name="Kim S.-J."/>
            <person name="Jung M.-Y."/>
        </authorList>
    </citation>
    <scope>NUCLEOTIDE SEQUENCE</scope>
    <source>
        <strain evidence="3">JHP9</strain>
    </source>
</reference>
<feature type="domain" description="Low molecular weight protein antigen 6 PH" evidence="2">
    <location>
        <begin position="94"/>
        <end position="142"/>
    </location>
</feature>
<accession>A0ABT0R1S7</accession>
<evidence type="ECO:0000313" key="4">
    <source>
        <dbReference type="Proteomes" id="UP001203761"/>
    </source>
</evidence>
<dbReference type="RefSeq" id="WP_249737808.1">
    <property type="nucleotide sequence ID" value="NZ_JAKNCJ010000005.1"/>
</dbReference>
<feature type="transmembrane region" description="Helical" evidence="1">
    <location>
        <begin position="67"/>
        <end position="89"/>
    </location>
</feature>
<keyword evidence="4" id="KW-1185">Reference proteome</keyword>
<dbReference type="Proteomes" id="UP001203761">
    <property type="component" value="Unassembled WGS sequence"/>
</dbReference>
<keyword evidence="1" id="KW-0472">Membrane</keyword>
<dbReference type="Pfam" id="PF10756">
    <property type="entry name" value="bPH_6"/>
    <property type="match status" value="1"/>
</dbReference>
<evidence type="ECO:0000259" key="2">
    <source>
        <dbReference type="Pfam" id="PF10756"/>
    </source>
</evidence>
<protein>
    <submittedName>
        <fullName evidence="3">PH domain-containing protein</fullName>
    </submittedName>
</protein>
<comment type="caution">
    <text evidence="3">The sequence shown here is derived from an EMBL/GenBank/DDBJ whole genome shotgun (WGS) entry which is preliminary data.</text>
</comment>
<name>A0ABT0R1S7_9MICO</name>
<dbReference type="EMBL" id="JAKNCJ010000005">
    <property type="protein sequence ID" value="MCL6423725.1"/>
    <property type="molecule type" value="Genomic_DNA"/>
</dbReference>
<keyword evidence="1" id="KW-0812">Transmembrane</keyword>
<proteinExistence type="predicted"/>
<organism evidence="3 4">
    <name type="scientific">Brachybacterium equifaecis</name>
    <dbReference type="NCBI Taxonomy" id="2910770"/>
    <lineage>
        <taxon>Bacteria</taxon>
        <taxon>Bacillati</taxon>
        <taxon>Actinomycetota</taxon>
        <taxon>Actinomycetes</taxon>
        <taxon>Micrococcales</taxon>
        <taxon>Dermabacteraceae</taxon>
        <taxon>Brachybacterium</taxon>
    </lineage>
</organism>
<feature type="transmembrane region" description="Helical" evidence="1">
    <location>
        <begin position="32"/>
        <end position="55"/>
    </location>
</feature>
<evidence type="ECO:0000313" key="3">
    <source>
        <dbReference type="EMBL" id="MCL6423725.1"/>
    </source>
</evidence>
<gene>
    <name evidence="3" type="ORF">Bequi_10060</name>
</gene>
<evidence type="ECO:0000256" key="1">
    <source>
        <dbReference type="SAM" id="Phobius"/>
    </source>
</evidence>
<dbReference type="InterPro" id="IPR019692">
    <property type="entry name" value="CFP-6_PH"/>
</dbReference>